<dbReference type="AlphaFoldDB" id="A0A832XIJ0"/>
<dbReference type="InterPro" id="IPR029055">
    <property type="entry name" value="Ntn_hydrolases_N"/>
</dbReference>
<evidence type="ECO:0000256" key="6">
    <source>
        <dbReference type="RuleBase" id="RU000552"/>
    </source>
</evidence>
<comment type="subcellular location">
    <subcellularLocation>
        <location evidence="1 4 6">Cytoplasm</location>
    </subcellularLocation>
</comment>
<dbReference type="Gene3D" id="3.60.20.10">
    <property type="entry name" value="Glutamine Phosphoribosylpyrophosphate, subunit 1, domain 1"/>
    <property type="match status" value="1"/>
</dbReference>
<dbReference type="GO" id="GO:0005737">
    <property type="term" value="C:cytoplasm"/>
    <property type="evidence" value="ECO:0007669"/>
    <property type="project" value="UniProtKB-SubCell"/>
</dbReference>
<organism evidence="8 9">
    <name type="scientific">Candidatus Undinarchaeum marinum</name>
    <dbReference type="NCBI Taxonomy" id="2756141"/>
    <lineage>
        <taxon>Archaea</taxon>
        <taxon>Candidatus Undinarchaeota</taxon>
        <taxon>Candidatus Undinarchaeia</taxon>
        <taxon>Candidatus Undinarchaeales</taxon>
        <taxon>Candidatus Undinarchaeaceae</taxon>
        <taxon>Candidatus Undinarchaeum</taxon>
    </lineage>
</organism>
<comment type="activity regulation">
    <text evidence="4">The formation of the proteasomal ATPase PAN-20S proteasome complex, via the docking of the C-termini of PAN into the intersubunit pockets in the alpha-rings, triggers opening of the gate for substrate entry. Interconversion between the open-gate and close-gate conformations leads to a dynamic regulation of the 20S proteasome proteolysis activity.</text>
</comment>
<dbReference type="EMBL" id="DVAD01000004">
    <property type="protein sequence ID" value="HIJ99331.1"/>
    <property type="molecule type" value="Genomic_DNA"/>
</dbReference>
<accession>A0A832XIJ0</accession>
<evidence type="ECO:0000256" key="5">
    <source>
        <dbReference type="PROSITE-ProRule" id="PRU00808"/>
    </source>
</evidence>
<keyword evidence="2 4" id="KW-0963">Cytoplasm</keyword>
<dbReference type="HAMAP" id="MF_00289_A">
    <property type="entry name" value="Proteasome_A_A"/>
    <property type="match status" value="1"/>
</dbReference>
<dbReference type="InterPro" id="IPR050115">
    <property type="entry name" value="Proteasome_alpha"/>
</dbReference>
<dbReference type="GO" id="GO:0010498">
    <property type="term" value="P:proteasomal protein catabolic process"/>
    <property type="evidence" value="ECO:0007669"/>
    <property type="project" value="UniProtKB-UniRule"/>
</dbReference>
<evidence type="ECO:0000256" key="3">
    <source>
        <dbReference type="ARBA" id="ARBA00022942"/>
    </source>
</evidence>
<comment type="subunit">
    <text evidence="4 6">The 20S proteasome core is composed of 14 alpha and 14 beta subunits that assemble into four stacked heptameric rings, resulting in a barrel-shaped structure. The two inner rings, each composed of seven catalytic beta subunits, are sandwiched by two outer rings, each composed of seven alpha subunits. The catalytic chamber with the active sites is on the inside of the barrel. Has a gated structure, the ends of the cylinder being occluded by the N-termini of the alpha-subunits. Is capped at one or both ends by the proteasome regulatory ATPase, PAN.</text>
</comment>
<dbReference type="InterPro" id="IPR019982">
    <property type="entry name" value="Proteasome_asu_arc"/>
</dbReference>
<dbReference type="Pfam" id="PF00227">
    <property type="entry name" value="Proteasome"/>
    <property type="match status" value="1"/>
</dbReference>
<dbReference type="NCBIfam" id="NF003075">
    <property type="entry name" value="PRK03996.1"/>
    <property type="match status" value="1"/>
</dbReference>
<evidence type="ECO:0000259" key="7">
    <source>
        <dbReference type="PROSITE" id="PS00388"/>
    </source>
</evidence>
<dbReference type="SMART" id="SM00948">
    <property type="entry name" value="Proteasome_A_N"/>
    <property type="match status" value="1"/>
</dbReference>
<protein>
    <recommendedName>
        <fullName evidence="4 6">Proteasome subunit alpha</fullName>
    </recommendedName>
    <alternativeName>
        <fullName evidence="4">20S proteasome alpha subunit</fullName>
    </alternativeName>
    <alternativeName>
        <fullName evidence="4">Proteasome core protein PsmA</fullName>
    </alternativeName>
</protein>
<evidence type="ECO:0000313" key="8">
    <source>
        <dbReference type="EMBL" id="HIJ99331.1"/>
    </source>
</evidence>
<dbReference type="GO" id="GO:0006511">
    <property type="term" value="P:ubiquitin-dependent protein catabolic process"/>
    <property type="evidence" value="ECO:0007669"/>
    <property type="project" value="InterPro"/>
</dbReference>
<comment type="caution">
    <text evidence="8">The sequence shown here is derived from an EMBL/GenBank/DDBJ whole genome shotgun (WGS) entry which is preliminary data.</text>
</comment>
<feature type="domain" description="Proteasome alpha-type subunits" evidence="7">
    <location>
        <begin position="9"/>
        <end position="31"/>
    </location>
</feature>
<gene>
    <name evidence="4 8" type="primary">psmA</name>
    <name evidence="8" type="ORF">H1011_00720</name>
</gene>
<keyword evidence="9" id="KW-1185">Reference proteome</keyword>
<dbReference type="InterPro" id="IPR001353">
    <property type="entry name" value="Proteasome_sua/b"/>
</dbReference>
<dbReference type="PANTHER" id="PTHR11599">
    <property type="entry name" value="PROTEASOME SUBUNIT ALPHA/BETA"/>
    <property type="match status" value="1"/>
</dbReference>
<comment type="similarity">
    <text evidence="4 5 6">Belongs to the peptidase T1A family.</text>
</comment>
<evidence type="ECO:0000256" key="2">
    <source>
        <dbReference type="ARBA" id="ARBA00022490"/>
    </source>
</evidence>
<dbReference type="FunFam" id="3.60.20.10:FF:000004">
    <property type="entry name" value="Proteasome subunit alpha type-4"/>
    <property type="match status" value="1"/>
</dbReference>
<sequence>MQPPQMMGYDRAITVFSPQGRLYQVEYAREAVKKGTISLGIVYSDGVLLAADKNVSEKLMVPGSIEKIYRVDKHIGAATSGLVADGRRIVDKARVMAQSHRITYEESMAVDSLTKEICDYQQLHTQVAGVRPFGTSMLIGGVDGDARLFETDPSGSYWEYMAAAIGENSDKVRDYFTKHYKQDMSRDQAIELALKGMRSADSSRFNEQNIELAYVEKGGKFDILSQDDCRTYMSKLSISKKKKE</sequence>
<comment type="function">
    <text evidence="4 6">Component of the proteasome core, a large protease complex with broad specificity involved in protein degradation.</text>
</comment>
<name>A0A832XIJ0_9ARCH</name>
<dbReference type="Proteomes" id="UP000604391">
    <property type="component" value="Unassembled WGS sequence"/>
</dbReference>
<evidence type="ECO:0000256" key="1">
    <source>
        <dbReference type="ARBA" id="ARBA00004496"/>
    </source>
</evidence>
<keyword evidence="3 4" id="KW-0647">Proteasome</keyword>
<dbReference type="Pfam" id="PF10584">
    <property type="entry name" value="Proteasome_A_N"/>
    <property type="match status" value="1"/>
</dbReference>
<dbReference type="GO" id="GO:0004298">
    <property type="term" value="F:threonine-type endopeptidase activity"/>
    <property type="evidence" value="ECO:0007669"/>
    <property type="project" value="InterPro"/>
</dbReference>
<reference evidence="8 9" key="1">
    <citation type="journal article" name="Nat. Commun.">
        <title>Undinarchaeota illuminate DPANN phylogeny and the impact of gene transfer on archaeal evolution.</title>
        <authorList>
            <person name="Dombrowski N."/>
            <person name="Williams T.A."/>
            <person name="Sun J."/>
            <person name="Woodcroft B.J."/>
            <person name="Lee J.H."/>
            <person name="Minh B.Q."/>
            <person name="Rinke C."/>
            <person name="Spang A."/>
        </authorList>
    </citation>
    <scope>NUCLEOTIDE SEQUENCE [LARGE SCALE GENOMIC DNA]</scope>
    <source>
        <strain evidence="8">MAG_bin17</strain>
    </source>
</reference>
<proteinExistence type="inferred from homology"/>
<dbReference type="InterPro" id="IPR023332">
    <property type="entry name" value="Proteasome_alpha-type"/>
</dbReference>
<dbReference type="InterPro" id="IPR000426">
    <property type="entry name" value="Proteasome_asu_N"/>
</dbReference>
<evidence type="ECO:0000313" key="9">
    <source>
        <dbReference type="Proteomes" id="UP000604391"/>
    </source>
</evidence>
<dbReference type="PROSITE" id="PS00388">
    <property type="entry name" value="PROTEASOME_ALPHA_1"/>
    <property type="match status" value="1"/>
</dbReference>
<keyword evidence="8" id="KW-0378">Hydrolase</keyword>
<evidence type="ECO:0000256" key="4">
    <source>
        <dbReference type="HAMAP-Rule" id="MF_00289"/>
    </source>
</evidence>
<dbReference type="GO" id="GO:0019773">
    <property type="term" value="C:proteasome core complex, alpha-subunit complex"/>
    <property type="evidence" value="ECO:0007669"/>
    <property type="project" value="UniProtKB-UniRule"/>
</dbReference>
<dbReference type="SUPFAM" id="SSF56235">
    <property type="entry name" value="N-terminal nucleophile aminohydrolases (Ntn hydrolases)"/>
    <property type="match status" value="1"/>
</dbReference>
<dbReference type="PROSITE" id="PS51475">
    <property type="entry name" value="PROTEASOME_ALPHA_2"/>
    <property type="match status" value="1"/>
</dbReference>
<dbReference type="NCBIfam" id="TIGR03633">
    <property type="entry name" value="arc_protsome_A"/>
    <property type="match status" value="1"/>
</dbReference>